<dbReference type="InterPro" id="IPR022664">
    <property type="entry name" value="DapB_N_CS"/>
</dbReference>
<dbReference type="SUPFAM" id="SSF51735">
    <property type="entry name" value="NAD(P)-binding Rossmann-fold domains"/>
    <property type="match status" value="1"/>
</dbReference>
<accession>A0A3S2UL95</accession>
<dbReference type="InterPro" id="IPR023940">
    <property type="entry name" value="DHDPR_bac"/>
</dbReference>
<dbReference type="UniPathway" id="UPA00034">
    <property type="reaction ID" value="UER00018"/>
</dbReference>
<dbReference type="PANTHER" id="PTHR20836">
    <property type="entry name" value="DIHYDRODIPICOLINATE REDUCTASE"/>
    <property type="match status" value="1"/>
</dbReference>
<dbReference type="SUPFAM" id="SSF55347">
    <property type="entry name" value="Glyceraldehyde-3-phosphate dehydrogenase-like, C-terminal domain"/>
    <property type="match status" value="1"/>
</dbReference>
<evidence type="ECO:0000256" key="1">
    <source>
        <dbReference type="ARBA" id="ARBA00006642"/>
    </source>
</evidence>
<evidence type="ECO:0000259" key="14">
    <source>
        <dbReference type="Pfam" id="PF01113"/>
    </source>
</evidence>
<evidence type="ECO:0000256" key="3">
    <source>
        <dbReference type="ARBA" id="ARBA00022605"/>
    </source>
</evidence>
<dbReference type="GO" id="GO:0005829">
    <property type="term" value="C:cytosol"/>
    <property type="evidence" value="ECO:0007669"/>
    <property type="project" value="TreeGrafter"/>
</dbReference>
<name>A0A3S2UL95_9BURK</name>
<gene>
    <name evidence="13" type="primary">dapB</name>
    <name evidence="16" type="ORF">EOD73_07800</name>
</gene>
<evidence type="ECO:0000256" key="11">
    <source>
        <dbReference type="ARBA" id="ARBA00049080"/>
    </source>
</evidence>
<evidence type="ECO:0000256" key="5">
    <source>
        <dbReference type="ARBA" id="ARBA00022915"/>
    </source>
</evidence>
<dbReference type="Gene3D" id="3.40.50.720">
    <property type="entry name" value="NAD(P)-binding Rossmann-like Domain"/>
    <property type="match status" value="1"/>
</dbReference>
<dbReference type="InterPro" id="IPR000846">
    <property type="entry name" value="DapB_N"/>
</dbReference>
<evidence type="ECO:0000256" key="8">
    <source>
        <dbReference type="ARBA" id="ARBA00023154"/>
    </source>
</evidence>
<evidence type="ECO:0000313" key="17">
    <source>
        <dbReference type="Proteomes" id="UP000288587"/>
    </source>
</evidence>
<dbReference type="GO" id="GO:0009089">
    <property type="term" value="P:lysine biosynthetic process via diaminopimelate"/>
    <property type="evidence" value="ECO:0007669"/>
    <property type="project" value="UniProtKB-UniRule"/>
</dbReference>
<evidence type="ECO:0000256" key="7">
    <source>
        <dbReference type="ARBA" id="ARBA00023027"/>
    </source>
</evidence>
<dbReference type="HAMAP" id="MF_00102">
    <property type="entry name" value="DapB"/>
    <property type="match status" value="1"/>
</dbReference>
<feature type="binding site" evidence="13">
    <location>
        <begin position="166"/>
        <end position="167"/>
    </location>
    <ligand>
        <name>(S)-2,3,4,5-tetrahydrodipicolinate</name>
        <dbReference type="ChEBI" id="CHEBI:16845"/>
    </ligand>
</feature>
<keyword evidence="4 13" id="KW-0521">NADP</keyword>
<dbReference type="Pfam" id="PF05173">
    <property type="entry name" value="DapB_C"/>
    <property type="match status" value="1"/>
</dbReference>
<comment type="pathway">
    <text evidence="9 13">Amino-acid biosynthesis; L-lysine biosynthesis via DAP pathway; (S)-tetrahydrodipicolinate from L-aspartate: step 4/4.</text>
</comment>
<dbReference type="GO" id="GO:0050661">
    <property type="term" value="F:NADP binding"/>
    <property type="evidence" value="ECO:0007669"/>
    <property type="project" value="UniProtKB-UniRule"/>
</dbReference>
<evidence type="ECO:0000256" key="13">
    <source>
        <dbReference type="HAMAP-Rule" id="MF_00102"/>
    </source>
</evidence>
<dbReference type="InterPro" id="IPR036291">
    <property type="entry name" value="NAD(P)-bd_dom_sf"/>
</dbReference>
<feature type="binding site" evidence="13">
    <location>
        <position position="157"/>
    </location>
    <ligand>
        <name>(S)-2,3,4,5-tetrahydrodipicolinate</name>
        <dbReference type="ChEBI" id="CHEBI:16845"/>
    </ligand>
</feature>
<comment type="function">
    <text evidence="13">Catalyzes the conversion of 4-hydroxy-tetrahydrodipicolinate (HTPA) to tetrahydrodipicolinate.</text>
</comment>
<keyword evidence="17" id="KW-1185">Reference proteome</keyword>
<organism evidence="16 17">
    <name type="scientific">Inhella crocodyli</name>
    <dbReference type="NCBI Taxonomy" id="2499851"/>
    <lineage>
        <taxon>Bacteria</taxon>
        <taxon>Pseudomonadati</taxon>
        <taxon>Pseudomonadota</taxon>
        <taxon>Betaproteobacteria</taxon>
        <taxon>Burkholderiales</taxon>
        <taxon>Sphaerotilaceae</taxon>
        <taxon>Inhella</taxon>
    </lineage>
</organism>
<evidence type="ECO:0000256" key="2">
    <source>
        <dbReference type="ARBA" id="ARBA00022490"/>
    </source>
</evidence>
<feature type="binding site" evidence="13">
    <location>
        <begin position="99"/>
        <end position="101"/>
    </location>
    <ligand>
        <name>NAD(+)</name>
        <dbReference type="ChEBI" id="CHEBI:57540"/>
    </ligand>
</feature>
<feature type="binding site" evidence="13">
    <location>
        <position position="36"/>
    </location>
    <ligand>
        <name>NAD(+)</name>
        <dbReference type="ChEBI" id="CHEBI:57540"/>
    </ligand>
</feature>
<evidence type="ECO:0000259" key="15">
    <source>
        <dbReference type="Pfam" id="PF05173"/>
    </source>
</evidence>
<dbReference type="NCBIfam" id="TIGR00036">
    <property type="entry name" value="dapB"/>
    <property type="match status" value="1"/>
</dbReference>
<feature type="active site" description="Proton donor/acceptor" evidence="13">
    <location>
        <position position="156"/>
    </location>
</feature>
<comment type="catalytic activity">
    <reaction evidence="12 13">
        <text>(S)-2,3,4,5-tetrahydrodipicolinate + NAD(+) + H2O = (2S,4S)-4-hydroxy-2,3,4,5-tetrahydrodipicolinate + NADH + H(+)</text>
        <dbReference type="Rhea" id="RHEA:35323"/>
        <dbReference type="ChEBI" id="CHEBI:15377"/>
        <dbReference type="ChEBI" id="CHEBI:15378"/>
        <dbReference type="ChEBI" id="CHEBI:16845"/>
        <dbReference type="ChEBI" id="CHEBI:57540"/>
        <dbReference type="ChEBI" id="CHEBI:57945"/>
        <dbReference type="ChEBI" id="CHEBI:67139"/>
        <dbReference type="EC" id="1.17.1.8"/>
    </reaction>
</comment>
<comment type="catalytic activity">
    <reaction evidence="11 13">
        <text>(S)-2,3,4,5-tetrahydrodipicolinate + NADP(+) + H2O = (2S,4S)-4-hydroxy-2,3,4,5-tetrahydrodipicolinate + NADPH + H(+)</text>
        <dbReference type="Rhea" id="RHEA:35331"/>
        <dbReference type="ChEBI" id="CHEBI:15377"/>
        <dbReference type="ChEBI" id="CHEBI:15378"/>
        <dbReference type="ChEBI" id="CHEBI:16845"/>
        <dbReference type="ChEBI" id="CHEBI:57783"/>
        <dbReference type="ChEBI" id="CHEBI:58349"/>
        <dbReference type="ChEBI" id="CHEBI:67139"/>
        <dbReference type="EC" id="1.17.1.8"/>
    </reaction>
</comment>
<comment type="caution">
    <text evidence="13">Lacks conserved residue(s) required for the propagation of feature annotation.</text>
</comment>
<feature type="binding site" evidence="13">
    <location>
        <begin position="123"/>
        <end position="126"/>
    </location>
    <ligand>
        <name>NAD(+)</name>
        <dbReference type="ChEBI" id="CHEBI:57540"/>
    </ligand>
</feature>
<dbReference type="GO" id="GO:0008839">
    <property type="term" value="F:4-hydroxy-tetrahydrodipicolinate reductase"/>
    <property type="evidence" value="ECO:0007669"/>
    <property type="project" value="UniProtKB-UniRule"/>
</dbReference>
<feature type="active site" description="Proton donor" evidence="13">
    <location>
        <position position="160"/>
    </location>
</feature>
<dbReference type="GO" id="GO:0016726">
    <property type="term" value="F:oxidoreductase activity, acting on CH or CH2 groups, NAD or NADP as acceptor"/>
    <property type="evidence" value="ECO:0007669"/>
    <property type="project" value="UniProtKB-UniRule"/>
</dbReference>
<dbReference type="PANTHER" id="PTHR20836:SF0">
    <property type="entry name" value="4-HYDROXY-TETRAHYDRODIPICOLINATE REDUCTASE 1, CHLOROPLASTIC-RELATED"/>
    <property type="match status" value="1"/>
</dbReference>
<dbReference type="Gene3D" id="3.30.360.10">
    <property type="entry name" value="Dihydrodipicolinate Reductase, domain 2"/>
    <property type="match status" value="1"/>
</dbReference>
<feature type="domain" description="Dihydrodipicolinate reductase N-terminal" evidence="14">
    <location>
        <begin position="5"/>
        <end position="126"/>
    </location>
</feature>
<dbReference type="RefSeq" id="WP_127682314.1">
    <property type="nucleotide sequence ID" value="NZ_SACM01000001.1"/>
</dbReference>
<dbReference type="PIRSF" id="PIRSF000161">
    <property type="entry name" value="DHPR"/>
    <property type="match status" value="1"/>
</dbReference>
<evidence type="ECO:0000256" key="6">
    <source>
        <dbReference type="ARBA" id="ARBA00023002"/>
    </source>
</evidence>
<dbReference type="CDD" id="cd02274">
    <property type="entry name" value="DHDPR_N"/>
    <property type="match status" value="1"/>
</dbReference>
<evidence type="ECO:0000256" key="4">
    <source>
        <dbReference type="ARBA" id="ARBA00022857"/>
    </source>
</evidence>
<comment type="subunit">
    <text evidence="13">Homotetramer.</text>
</comment>
<keyword evidence="7 13" id="KW-0520">NAD</keyword>
<dbReference type="AlphaFoldDB" id="A0A3S2UL95"/>
<dbReference type="PROSITE" id="PS01298">
    <property type="entry name" value="DAPB"/>
    <property type="match status" value="1"/>
</dbReference>
<keyword evidence="6 13" id="KW-0560">Oxidoreductase</keyword>
<dbReference type="EMBL" id="SACM01000001">
    <property type="protein sequence ID" value="RVT88860.1"/>
    <property type="molecule type" value="Genomic_DNA"/>
</dbReference>
<evidence type="ECO:0000313" key="16">
    <source>
        <dbReference type="EMBL" id="RVT88860.1"/>
    </source>
</evidence>
<evidence type="ECO:0000256" key="12">
    <source>
        <dbReference type="ARBA" id="ARBA00049396"/>
    </source>
</evidence>
<proteinExistence type="inferred from homology"/>
<dbReference type="GO" id="GO:0019877">
    <property type="term" value="P:diaminopimelate biosynthetic process"/>
    <property type="evidence" value="ECO:0007669"/>
    <property type="project" value="UniProtKB-UniRule"/>
</dbReference>
<evidence type="ECO:0000256" key="9">
    <source>
        <dbReference type="ARBA" id="ARBA00037922"/>
    </source>
</evidence>
<evidence type="ECO:0000256" key="10">
    <source>
        <dbReference type="ARBA" id="ARBA00038983"/>
    </source>
</evidence>
<comment type="similarity">
    <text evidence="1 13">Belongs to the DapB family.</text>
</comment>
<comment type="subcellular location">
    <subcellularLocation>
        <location evidence="13">Cytoplasm</location>
    </subcellularLocation>
</comment>
<keyword evidence="5 13" id="KW-0220">Diaminopimelate biosynthesis</keyword>
<dbReference type="Pfam" id="PF01113">
    <property type="entry name" value="DapB_N"/>
    <property type="match status" value="1"/>
</dbReference>
<dbReference type="OrthoDB" id="9790352at2"/>
<protein>
    <recommendedName>
        <fullName evidence="10 13">4-hydroxy-tetrahydrodipicolinate reductase</fullName>
        <shortName evidence="13">HTPA reductase</shortName>
        <ecNumber evidence="10 13">1.17.1.8</ecNumber>
    </recommendedName>
</protein>
<keyword evidence="8 13" id="KW-0457">Lysine biosynthesis</keyword>
<keyword evidence="2 13" id="KW-0963">Cytoplasm</keyword>
<comment type="caution">
    <text evidence="13">Was originally thought to be a dihydrodipicolinate reductase (DHDPR), catalyzing the conversion of dihydrodipicolinate to tetrahydrodipicolinate. However, it was shown in E.coli that the substrate of the enzymatic reaction is not dihydrodipicolinate (DHDP) but in fact (2S,4S)-4-hydroxy-2,3,4,5-tetrahydrodipicolinic acid (HTPA), the product released by the DapA-catalyzed reaction.</text>
</comment>
<reference evidence="16 17" key="1">
    <citation type="submission" date="2019-01" db="EMBL/GenBank/DDBJ databases">
        <authorList>
            <person name="Chen W.-M."/>
        </authorList>
    </citation>
    <scope>NUCLEOTIDE SEQUENCE [LARGE SCALE GENOMIC DNA]</scope>
    <source>
        <strain evidence="16 17">CCP-18</strain>
    </source>
</reference>
<comment type="caution">
    <text evidence="16">The sequence shown here is derived from an EMBL/GenBank/DDBJ whole genome shotgun (WGS) entry which is preliminary data.</text>
</comment>
<feature type="binding site" evidence="13">
    <location>
        <begin position="10"/>
        <end position="15"/>
    </location>
    <ligand>
        <name>NAD(+)</name>
        <dbReference type="ChEBI" id="CHEBI:57540"/>
    </ligand>
</feature>
<sequence length="274" mass="28447">MSRLKIAVAGATGRMGRMLVEQTLAAPDLELVAALEPAGSSALGQDAAAFLGRPCGVAITEDAPGALNGAQALIDFTRVSGTLAHLPMCQAAHCALVVGTTGFSADEMVQLDAAAQSLPLLWAPNMSLGVSVLMNLLAQAAQQLGPAYDVEIVEAHHRHKVDAPSGTALQMGEVIARAQGQRLSDVATFAREGHTGPREAGRIGFAVVRGGDIIGDHTAMFCGEGERIEISHRSSSRVHYAQGALAAARFLAQPGRRPGRYAMADVVADLQARA</sequence>
<dbReference type="EC" id="1.17.1.8" evidence="10 13"/>
<feature type="domain" description="Dihydrodipicolinate reductase C-terminal" evidence="15">
    <location>
        <begin position="129"/>
        <end position="266"/>
    </location>
</feature>
<dbReference type="GO" id="GO:0051287">
    <property type="term" value="F:NAD binding"/>
    <property type="evidence" value="ECO:0007669"/>
    <property type="project" value="UniProtKB-UniRule"/>
</dbReference>
<dbReference type="Proteomes" id="UP000288587">
    <property type="component" value="Unassembled WGS sequence"/>
</dbReference>
<dbReference type="FunFam" id="3.30.360.10:FF:000004">
    <property type="entry name" value="4-hydroxy-tetrahydrodipicolinate reductase"/>
    <property type="match status" value="1"/>
</dbReference>
<dbReference type="InterPro" id="IPR022663">
    <property type="entry name" value="DapB_C"/>
</dbReference>
<keyword evidence="3 13" id="KW-0028">Amino-acid biosynthesis</keyword>